<sequence length="418" mass="42798">MPRYFKTSITALTLLGASLLYGYGVTASAATYVDSGSAAGAQCSTSSVNDSAQAVGNCSSATVSANSNPWYAASLSGPQQVLPPLVNGQPCSVEAIANSGWMLGSCANAANLSFAVFWNAATPSGLPTATAPLPGTLLFPLLRPADVQTVPTALNLLGAALAQSISATLQATVVLYTPGNATPQRVSNYGDNCAGIDVNNTLINGYPSVVMNCPGANATPKPTVATWNGSSYVLTALASPSGASYCWAVGMNDQLQVVGTCVFSGATGDVPQTAFWGTPSSAPLLLTMPLNAQNYAVSINNPGHILAYGRDPSGFEKALFWPDPTNSFSVQSIQPLPGSAQTNAVGLADNDTVALNSFDANQYPSGAYWDGVNGTVEINPLLDGRMSRLEGITRSGAIVYGTATDSTLNYRAVGATLP</sequence>
<reference evidence="2 3" key="1">
    <citation type="journal article" date="2020" name="Front. Microbiol.">
        <title>Genetic Organization of the aprX-lipA2 Operon Affects the Proteolytic Potential of Pseudomonas Species in Milk.</title>
        <authorList>
            <person name="Maier C."/>
            <person name="Huptas C."/>
            <person name="von Neubeck M."/>
            <person name="Scherer S."/>
            <person name="Wenning M."/>
            <person name="Lucking G."/>
        </authorList>
    </citation>
    <scope>NUCLEOTIDE SEQUENCE [LARGE SCALE GENOMIC DNA]</scope>
    <source>
        <strain evidence="2 3">WS 4671</strain>
    </source>
</reference>
<organism evidence="2 3">
    <name type="scientific">Pseudomonas veronii</name>
    <dbReference type="NCBI Taxonomy" id="76761"/>
    <lineage>
        <taxon>Bacteria</taxon>
        <taxon>Pseudomonadati</taxon>
        <taxon>Pseudomonadota</taxon>
        <taxon>Gammaproteobacteria</taxon>
        <taxon>Pseudomonadales</taxon>
        <taxon>Pseudomonadaceae</taxon>
        <taxon>Pseudomonas</taxon>
    </lineage>
</organism>
<dbReference type="EMBL" id="JAAQWE010000041">
    <property type="protein sequence ID" value="NMY00524.1"/>
    <property type="molecule type" value="Genomic_DNA"/>
</dbReference>
<protein>
    <submittedName>
        <fullName evidence="2">Uncharacterized protein</fullName>
    </submittedName>
</protein>
<comment type="caution">
    <text evidence="2">The sequence shown here is derived from an EMBL/GenBank/DDBJ whole genome shotgun (WGS) entry which is preliminary data.</text>
</comment>
<evidence type="ECO:0000313" key="2">
    <source>
        <dbReference type="EMBL" id="NMY00524.1"/>
    </source>
</evidence>
<dbReference type="AlphaFoldDB" id="A0A0R3AZT4"/>
<dbReference type="OrthoDB" id="6888465at2"/>
<feature type="signal peptide" evidence="1">
    <location>
        <begin position="1"/>
        <end position="29"/>
    </location>
</feature>
<evidence type="ECO:0000313" key="3">
    <source>
        <dbReference type="Proteomes" id="UP000552560"/>
    </source>
</evidence>
<accession>A0A0R3AZT4</accession>
<evidence type="ECO:0000256" key="1">
    <source>
        <dbReference type="SAM" id="SignalP"/>
    </source>
</evidence>
<proteinExistence type="predicted"/>
<dbReference type="RefSeq" id="WP_057004695.1">
    <property type="nucleotide sequence ID" value="NZ_CP149793.1"/>
</dbReference>
<keyword evidence="1" id="KW-0732">Signal</keyword>
<dbReference type="Proteomes" id="UP000552560">
    <property type="component" value="Unassembled WGS sequence"/>
</dbReference>
<feature type="chain" id="PRO_5030017298" evidence="1">
    <location>
        <begin position="30"/>
        <end position="418"/>
    </location>
</feature>
<gene>
    <name evidence="2" type="ORF">HBO43_28505</name>
</gene>
<name>A0A0R3AZT4_PSEVE</name>